<reference evidence="1" key="2">
    <citation type="journal article" date="2022" name="New Phytol.">
        <title>Evolutionary transition to the ectomycorrhizal habit in the genomes of a hyperdiverse lineage of mushroom-forming fungi.</title>
        <authorList>
            <person name="Looney B."/>
            <person name="Miyauchi S."/>
            <person name="Morin E."/>
            <person name="Drula E."/>
            <person name="Courty P.E."/>
            <person name="Kohler A."/>
            <person name="Kuo A."/>
            <person name="LaButti K."/>
            <person name="Pangilinan J."/>
            <person name="Lipzen A."/>
            <person name="Riley R."/>
            <person name="Andreopoulos W."/>
            <person name="He G."/>
            <person name="Johnson J."/>
            <person name="Nolan M."/>
            <person name="Tritt A."/>
            <person name="Barry K.W."/>
            <person name="Grigoriev I.V."/>
            <person name="Nagy L.G."/>
            <person name="Hibbett D."/>
            <person name="Henrissat B."/>
            <person name="Matheny P.B."/>
            <person name="Labbe J."/>
            <person name="Martin F.M."/>
        </authorList>
    </citation>
    <scope>NUCLEOTIDE SEQUENCE</scope>
    <source>
        <strain evidence="1">HHB10654</strain>
    </source>
</reference>
<comment type="caution">
    <text evidence="1">The sequence shown here is derived from an EMBL/GenBank/DDBJ whole genome shotgun (WGS) entry which is preliminary data.</text>
</comment>
<keyword evidence="2" id="KW-1185">Reference proteome</keyword>
<dbReference type="EMBL" id="MU277211">
    <property type="protein sequence ID" value="KAI0061726.1"/>
    <property type="molecule type" value="Genomic_DNA"/>
</dbReference>
<organism evidence="1 2">
    <name type="scientific">Artomyces pyxidatus</name>
    <dbReference type="NCBI Taxonomy" id="48021"/>
    <lineage>
        <taxon>Eukaryota</taxon>
        <taxon>Fungi</taxon>
        <taxon>Dikarya</taxon>
        <taxon>Basidiomycota</taxon>
        <taxon>Agaricomycotina</taxon>
        <taxon>Agaricomycetes</taxon>
        <taxon>Russulales</taxon>
        <taxon>Auriscalpiaceae</taxon>
        <taxon>Artomyces</taxon>
    </lineage>
</organism>
<evidence type="ECO:0000313" key="2">
    <source>
        <dbReference type="Proteomes" id="UP000814140"/>
    </source>
</evidence>
<accession>A0ACB8T0V4</accession>
<proteinExistence type="predicted"/>
<reference evidence="1" key="1">
    <citation type="submission" date="2021-03" db="EMBL/GenBank/DDBJ databases">
        <authorList>
            <consortium name="DOE Joint Genome Institute"/>
            <person name="Ahrendt S."/>
            <person name="Looney B.P."/>
            <person name="Miyauchi S."/>
            <person name="Morin E."/>
            <person name="Drula E."/>
            <person name="Courty P.E."/>
            <person name="Chicoki N."/>
            <person name="Fauchery L."/>
            <person name="Kohler A."/>
            <person name="Kuo A."/>
            <person name="Labutti K."/>
            <person name="Pangilinan J."/>
            <person name="Lipzen A."/>
            <person name="Riley R."/>
            <person name="Andreopoulos W."/>
            <person name="He G."/>
            <person name="Johnson J."/>
            <person name="Barry K.W."/>
            <person name="Grigoriev I.V."/>
            <person name="Nagy L."/>
            <person name="Hibbett D."/>
            <person name="Henrissat B."/>
            <person name="Matheny P.B."/>
            <person name="Labbe J."/>
            <person name="Martin F."/>
        </authorList>
    </citation>
    <scope>NUCLEOTIDE SEQUENCE</scope>
    <source>
        <strain evidence="1">HHB10654</strain>
    </source>
</reference>
<name>A0ACB8T0V4_9AGAM</name>
<protein>
    <submittedName>
        <fullName evidence="1">Cytochrome P450</fullName>
    </submittedName>
</protein>
<dbReference type="Proteomes" id="UP000814140">
    <property type="component" value="Unassembled WGS sequence"/>
</dbReference>
<gene>
    <name evidence="1" type="ORF">BV25DRAFT_1805390</name>
</gene>
<sequence length="523" mass="58086">MLTSSILLLDVLAFGLACSLIALYRARRRRHSLPLPPGPKPWPLIGNLLDFPTQKPWVTYDKWGKTYGDIMSLNALGNTIIVVNSVGTAKELLEKRGSAYSDRPSVPFLQMMGMDFHLALAHYPHPWRVRRKLIDRSLRKDATVQYRHVLKVKTEQLLRHLLDAPEAYASHVTECVGSVLMGISYDYDVKGAEDRFLLINDEAALIATESFLPGAALVNILPSLKYLPGWLPGMGFKKRTERGLELYEEIINVPFERVKQQMRNGTARPSFTADNLAAYQGLGDQGADMEKEIKNAAATLYAGTSSYARSLISVQTASVINAFLLMLANYPAVQQKAQAELDAVVGRDRLPDWDDREHLPYAEAICKELTRWQPTIPLGVAHTATEDDIFEGYFIPKGSIILPNIWGMLQDPSVYTSPQTFSPERHLNSEGNGVDDPLLSSAFGFGRRVCPGRYIAESTLWIAVVSILATLNVGKAIDERGQEIPADVVFSDGLVSVPKPFKCSIVARDELARQHILETALKV</sequence>
<evidence type="ECO:0000313" key="1">
    <source>
        <dbReference type="EMBL" id="KAI0061726.1"/>
    </source>
</evidence>